<dbReference type="Proteomes" id="UP001168821">
    <property type="component" value="Unassembled WGS sequence"/>
</dbReference>
<evidence type="ECO:0000313" key="9">
    <source>
        <dbReference type="EMBL" id="KAJ3641897.1"/>
    </source>
</evidence>
<dbReference type="GO" id="GO:0071021">
    <property type="term" value="C:U2-type post-spliceosomal complex"/>
    <property type="evidence" value="ECO:0007669"/>
    <property type="project" value="TreeGrafter"/>
</dbReference>
<evidence type="ECO:0000256" key="6">
    <source>
        <dbReference type="ARBA" id="ARBA00023187"/>
    </source>
</evidence>
<feature type="domain" description="Prp18" evidence="8">
    <location>
        <begin position="131"/>
        <end position="222"/>
    </location>
</feature>
<evidence type="ECO:0000259" key="8">
    <source>
        <dbReference type="Pfam" id="PF02840"/>
    </source>
</evidence>
<proteinExistence type="inferred from homology"/>
<dbReference type="GO" id="GO:0046540">
    <property type="term" value="C:U4/U6 x U5 tri-snRNP complex"/>
    <property type="evidence" value="ECO:0007669"/>
    <property type="project" value="TreeGrafter"/>
</dbReference>
<evidence type="ECO:0000256" key="7">
    <source>
        <dbReference type="ARBA" id="ARBA00023242"/>
    </source>
</evidence>
<protein>
    <recommendedName>
        <fullName evidence="3">Pre-mRNA-splicing factor 18</fullName>
    </recommendedName>
</protein>
<evidence type="ECO:0000256" key="2">
    <source>
        <dbReference type="ARBA" id="ARBA00008137"/>
    </source>
</evidence>
<dbReference type="AlphaFoldDB" id="A0AA38HSI8"/>
<evidence type="ECO:0000313" key="10">
    <source>
        <dbReference type="Proteomes" id="UP001168821"/>
    </source>
</evidence>
<dbReference type="GO" id="GO:0000350">
    <property type="term" value="P:generation of catalytic spliceosome for second transesterification step"/>
    <property type="evidence" value="ECO:0007669"/>
    <property type="project" value="TreeGrafter"/>
</dbReference>
<organism evidence="9 10">
    <name type="scientific">Zophobas morio</name>
    <dbReference type="NCBI Taxonomy" id="2755281"/>
    <lineage>
        <taxon>Eukaryota</taxon>
        <taxon>Metazoa</taxon>
        <taxon>Ecdysozoa</taxon>
        <taxon>Arthropoda</taxon>
        <taxon>Hexapoda</taxon>
        <taxon>Insecta</taxon>
        <taxon>Pterygota</taxon>
        <taxon>Neoptera</taxon>
        <taxon>Endopterygota</taxon>
        <taxon>Coleoptera</taxon>
        <taxon>Polyphaga</taxon>
        <taxon>Cucujiformia</taxon>
        <taxon>Tenebrionidae</taxon>
        <taxon>Zophobas</taxon>
    </lineage>
</organism>
<keyword evidence="7" id="KW-0539">Nucleus</keyword>
<dbReference type="PANTHER" id="PTHR13007">
    <property type="entry name" value="PRE-MRNA SPLICING FACTOR-RELATED"/>
    <property type="match status" value="1"/>
</dbReference>
<evidence type="ECO:0000256" key="4">
    <source>
        <dbReference type="ARBA" id="ARBA00022664"/>
    </source>
</evidence>
<comment type="similarity">
    <text evidence="2">Belongs to the PRP18 family.</text>
</comment>
<keyword evidence="5" id="KW-0747">Spliceosome</keyword>
<sequence>MDGFVHKKKSYLQRYRSGNMDTRNSIQVPKRGKSNYGMERLSLFPRRNIISRLRNRFEWILLNGYTDIEAFDNSQETLEEMEQAYPDEPILSWEKPANFEEMVSAKYDELREMGKDMGKDERERDMEVTVQFIEFILQLWHEQLQSCPDEEREGFKALYVRSIYTQTQDYLKPLLSQLKTFTVPEDISDSLKEIVGHLLNANYSRARDVYVRMAILNDPWPIVLKDETKRKYIQGLERLMAKSQEYYPRDPSRCAEFAPKRDQLL</sequence>
<dbReference type="InterPro" id="IPR004098">
    <property type="entry name" value="Prp18"/>
</dbReference>
<evidence type="ECO:0000256" key="1">
    <source>
        <dbReference type="ARBA" id="ARBA00004123"/>
    </source>
</evidence>
<accession>A0AA38HSI8</accession>
<gene>
    <name evidence="9" type="ORF">Zmor_028367</name>
</gene>
<dbReference type="Pfam" id="PF02840">
    <property type="entry name" value="Prp18"/>
    <property type="match status" value="1"/>
</dbReference>
<comment type="subcellular location">
    <subcellularLocation>
        <location evidence="1">Nucleus</location>
    </subcellularLocation>
</comment>
<evidence type="ECO:0000256" key="3">
    <source>
        <dbReference type="ARBA" id="ARBA00018242"/>
    </source>
</evidence>
<dbReference type="Gene3D" id="1.20.940.10">
    <property type="entry name" value="Functional domain of the splicing factor Prp18"/>
    <property type="match status" value="1"/>
</dbReference>
<evidence type="ECO:0000256" key="5">
    <source>
        <dbReference type="ARBA" id="ARBA00022728"/>
    </source>
</evidence>
<dbReference type="PANTHER" id="PTHR13007:SF19">
    <property type="entry name" value="PRE-MRNA-SPLICING FACTOR 18"/>
    <property type="match status" value="1"/>
</dbReference>
<keyword evidence="4" id="KW-0507">mRNA processing</keyword>
<dbReference type="SUPFAM" id="SSF47938">
    <property type="entry name" value="Functional domain of the splicing factor Prp18"/>
    <property type="match status" value="1"/>
</dbReference>
<dbReference type="InterPro" id="IPR039979">
    <property type="entry name" value="PRPF18"/>
</dbReference>
<name>A0AA38HSI8_9CUCU</name>
<dbReference type="GO" id="GO:0005682">
    <property type="term" value="C:U5 snRNP"/>
    <property type="evidence" value="ECO:0007669"/>
    <property type="project" value="TreeGrafter"/>
</dbReference>
<reference evidence="9" key="1">
    <citation type="journal article" date="2023" name="G3 (Bethesda)">
        <title>Whole genome assemblies of Zophobas morio and Tenebrio molitor.</title>
        <authorList>
            <person name="Kaur S."/>
            <person name="Stinson S.A."/>
            <person name="diCenzo G.C."/>
        </authorList>
    </citation>
    <scope>NUCLEOTIDE SEQUENCE</scope>
    <source>
        <strain evidence="9">QUZm001</strain>
    </source>
</reference>
<comment type="caution">
    <text evidence="9">The sequence shown here is derived from an EMBL/GenBank/DDBJ whole genome shotgun (WGS) entry which is preliminary data.</text>
</comment>
<keyword evidence="10" id="KW-1185">Reference proteome</keyword>
<dbReference type="EMBL" id="JALNTZ010000009">
    <property type="protein sequence ID" value="KAJ3641897.1"/>
    <property type="molecule type" value="Genomic_DNA"/>
</dbReference>
<keyword evidence="6" id="KW-0508">mRNA splicing</keyword>